<dbReference type="OrthoDB" id="5843072at2759"/>
<proteinExistence type="predicted"/>
<feature type="transmembrane region" description="Helical" evidence="2">
    <location>
        <begin position="194"/>
        <end position="214"/>
    </location>
</feature>
<dbReference type="EMBL" id="JARK01001419">
    <property type="protein sequence ID" value="EYC05156.1"/>
    <property type="molecule type" value="Genomic_DNA"/>
</dbReference>
<gene>
    <name evidence="3" type="primary">Acey_s0083.g1616</name>
    <name evidence="3" type="ORF">Y032_0083g1616</name>
</gene>
<feature type="transmembrane region" description="Helical" evidence="2">
    <location>
        <begin position="152"/>
        <end position="174"/>
    </location>
</feature>
<feature type="region of interest" description="Disordered" evidence="1">
    <location>
        <begin position="237"/>
        <end position="259"/>
    </location>
</feature>
<evidence type="ECO:0008006" key="5">
    <source>
        <dbReference type="Google" id="ProtNLM"/>
    </source>
</evidence>
<reference evidence="4" key="1">
    <citation type="journal article" date="2015" name="Nat. Genet.">
        <title>The genome and transcriptome of the zoonotic hookworm Ancylostoma ceylanicum identify infection-specific gene families.</title>
        <authorList>
            <person name="Schwarz E.M."/>
            <person name="Hu Y."/>
            <person name="Antoshechkin I."/>
            <person name="Miller M.M."/>
            <person name="Sternberg P.W."/>
            <person name="Aroian R.V."/>
        </authorList>
    </citation>
    <scope>NUCLEOTIDE SEQUENCE</scope>
    <source>
        <strain evidence="4">HY135</strain>
    </source>
</reference>
<feature type="transmembrane region" description="Helical" evidence="2">
    <location>
        <begin position="106"/>
        <end position="132"/>
    </location>
</feature>
<evidence type="ECO:0000256" key="2">
    <source>
        <dbReference type="SAM" id="Phobius"/>
    </source>
</evidence>
<sequence length="259" mass="29265">MDMPYMHTVWLCLVVSTMGSVVQLFIFRWQNLLVAGDPLKVNKRFIYVACTAIFFLFNVAVTCAGLTIKNRVEELRPQYLQNYSCISSLDGIPGFNYFEMEELRRLFLVSTVEAFIVVVASCLLIHLTFRSLRDTNISQKTIDMQRKFQKSLILQVTTPVVVVIIPGCSVMSLVCWADFRAGGSMVIHIQEMTNLAILLISTHGFFGTLIMISVNHPYRMFVQEALKNCFKPCASRKLEPASRPSEVSNPKLPSQPGPK</sequence>
<dbReference type="PANTHER" id="PTHR45830:SF15">
    <property type="entry name" value="SERPENTINE RECEPTOR, CLASS I"/>
    <property type="match status" value="1"/>
</dbReference>
<keyword evidence="2" id="KW-1133">Transmembrane helix</keyword>
<accession>A0A016TQZ3</accession>
<feature type="transmembrane region" description="Helical" evidence="2">
    <location>
        <begin position="6"/>
        <end position="26"/>
    </location>
</feature>
<evidence type="ECO:0000313" key="3">
    <source>
        <dbReference type="EMBL" id="EYC05156.1"/>
    </source>
</evidence>
<keyword evidence="2" id="KW-0472">Membrane</keyword>
<dbReference type="AlphaFoldDB" id="A0A016TQZ3"/>
<comment type="caution">
    <text evidence="3">The sequence shown here is derived from an EMBL/GenBank/DDBJ whole genome shotgun (WGS) entry which is preliminary data.</text>
</comment>
<name>A0A016TQZ3_9BILA</name>
<evidence type="ECO:0000256" key="1">
    <source>
        <dbReference type="SAM" id="MobiDB-lite"/>
    </source>
</evidence>
<feature type="transmembrane region" description="Helical" evidence="2">
    <location>
        <begin position="46"/>
        <end position="68"/>
    </location>
</feature>
<dbReference type="Pfam" id="PF10318">
    <property type="entry name" value="7TM_GPCR_Srh"/>
    <property type="match status" value="1"/>
</dbReference>
<evidence type="ECO:0000313" key="4">
    <source>
        <dbReference type="Proteomes" id="UP000024635"/>
    </source>
</evidence>
<organism evidence="3 4">
    <name type="scientific">Ancylostoma ceylanicum</name>
    <dbReference type="NCBI Taxonomy" id="53326"/>
    <lineage>
        <taxon>Eukaryota</taxon>
        <taxon>Metazoa</taxon>
        <taxon>Ecdysozoa</taxon>
        <taxon>Nematoda</taxon>
        <taxon>Chromadorea</taxon>
        <taxon>Rhabditida</taxon>
        <taxon>Rhabditina</taxon>
        <taxon>Rhabditomorpha</taxon>
        <taxon>Strongyloidea</taxon>
        <taxon>Ancylostomatidae</taxon>
        <taxon>Ancylostomatinae</taxon>
        <taxon>Ancylostoma</taxon>
    </lineage>
</organism>
<keyword evidence="4" id="KW-1185">Reference proteome</keyword>
<protein>
    <recommendedName>
        <fullName evidence="5">7TM chemoreceptor</fullName>
    </recommendedName>
</protein>
<dbReference type="InterPro" id="IPR019422">
    <property type="entry name" value="7TM_GPCR_serpentine_rcpt_Srh"/>
</dbReference>
<dbReference type="PANTHER" id="PTHR45830">
    <property type="entry name" value="SERPENTINE RECEPTOR, CLASS I"/>
    <property type="match status" value="1"/>
</dbReference>
<dbReference type="Proteomes" id="UP000024635">
    <property type="component" value="Unassembled WGS sequence"/>
</dbReference>
<keyword evidence="2" id="KW-0812">Transmembrane</keyword>